<dbReference type="EMBL" id="BJXB01000001">
    <property type="protein sequence ID" value="GEM44809.1"/>
    <property type="molecule type" value="Genomic_DNA"/>
</dbReference>
<feature type="compositionally biased region" description="Polar residues" evidence="1">
    <location>
        <begin position="1"/>
        <end position="13"/>
    </location>
</feature>
<reference evidence="2 3" key="1">
    <citation type="submission" date="2019-07" db="EMBL/GenBank/DDBJ databases">
        <title>Whole genome shotgun sequence of Deinococcus cellulosilyticus NBRC 106333.</title>
        <authorList>
            <person name="Hosoyama A."/>
            <person name="Uohara A."/>
            <person name="Ohji S."/>
            <person name="Ichikawa N."/>
        </authorList>
    </citation>
    <scope>NUCLEOTIDE SEQUENCE [LARGE SCALE GENOMIC DNA]</scope>
    <source>
        <strain evidence="2 3">NBRC 106333</strain>
    </source>
</reference>
<gene>
    <name evidence="2" type="ORF">DC3_04440</name>
</gene>
<evidence type="ECO:0000313" key="2">
    <source>
        <dbReference type="EMBL" id="GEM44809.1"/>
    </source>
</evidence>
<keyword evidence="3" id="KW-1185">Reference proteome</keyword>
<accession>A0A511MW54</accession>
<proteinExistence type="predicted"/>
<evidence type="ECO:0000256" key="1">
    <source>
        <dbReference type="SAM" id="MobiDB-lite"/>
    </source>
</evidence>
<dbReference type="AlphaFoldDB" id="A0A511MW54"/>
<comment type="caution">
    <text evidence="2">The sequence shown here is derived from an EMBL/GenBank/DDBJ whole genome shotgun (WGS) entry which is preliminary data.</text>
</comment>
<protein>
    <submittedName>
        <fullName evidence="2">Uncharacterized protein</fullName>
    </submittedName>
</protein>
<evidence type="ECO:0000313" key="3">
    <source>
        <dbReference type="Proteomes" id="UP000321306"/>
    </source>
</evidence>
<sequence length="191" mass="21900">MHQSHMSEIQNPQGVRGSVAARRNDHTIRGVESGIEPRRRTRRRSLADVSVSELLSKAGALTDTPEPQRAAPKAEMTGYPFLLATALRNSQWKISQVILTNTMDCKSPDPDRTLQVAKWTILERDFLRILHNMQAQDVTKIREYLWYEKNKWDADTQKHVSVQPDWAMAAAAFEDLWASLRAYGCLKRIRD</sequence>
<dbReference type="Proteomes" id="UP000321306">
    <property type="component" value="Unassembled WGS sequence"/>
</dbReference>
<organism evidence="2 3">
    <name type="scientific">Deinococcus cellulosilyticus (strain DSM 18568 / NBRC 106333 / KACC 11606 / 5516J-15)</name>
    <dbReference type="NCBI Taxonomy" id="1223518"/>
    <lineage>
        <taxon>Bacteria</taxon>
        <taxon>Thermotogati</taxon>
        <taxon>Deinococcota</taxon>
        <taxon>Deinococci</taxon>
        <taxon>Deinococcales</taxon>
        <taxon>Deinococcaceae</taxon>
        <taxon>Deinococcus</taxon>
    </lineage>
</organism>
<feature type="region of interest" description="Disordered" evidence="1">
    <location>
        <begin position="1"/>
        <end position="47"/>
    </location>
</feature>
<name>A0A511MW54_DEIC1</name>